<proteinExistence type="inferred from homology"/>
<keyword evidence="4" id="KW-0479">Metal-binding</keyword>
<dbReference type="PROSITE" id="PS00197">
    <property type="entry name" value="2FE2S_FER_1"/>
    <property type="match status" value="1"/>
</dbReference>
<dbReference type="PANTHER" id="PTHR43112:SF3">
    <property type="entry name" value="FERREDOXIN-2, CHLOROPLASTIC"/>
    <property type="match status" value="1"/>
</dbReference>
<reference evidence="9 10" key="1">
    <citation type="submission" date="2017-06" db="EMBL/GenBank/DDBJ databases">
        <title>Neisseria chenwenguii sp. nov., isolated from the intestinal contents of Tibetan Plateau Pika in Yushu, Qinghai Province, China.</title>
        <authorList>
            <person name="Zhang G."/>
        </authorList>
    </citation>
    <scope>NUCLEOTIDE SEQUENCE [LARGE SCALE GENOMIC DNA]</scope>
    <source>
        <strain evidence="9 10">10023</strain>
    </source>
</reference>
<evidence type="ECO:0000256" key="3">
    <source>
        <dbReference type="ARBA" id="ARBA00022714"/>
    </source>
</evidence>
<keyword evidence="10" id="KW-1185">Reference proteome</keyword>
<evidence type="ECO:0000313" key="9">
    <source>
        <dbReference type="EMBL" id="ASK28466.1"/>
    </source>
</evidence>
<organism evidence="9 10">
    <name type="scientific">Neisseria chenwenguii</name>
    <dbReference type="NCBI Taxonomy" id="1853278"/>
    <lineage>
        <taxon>Bacteria</taxon>
        <taxon>Pseudomonadati</taxon>
        <taxon>Pseudomonadota</taxon>
        <taxon>Betaproteobacteria</taxon>
        <taxon>Neisseriales</taxon>
        <taxon>Neisseriaceae</taxon>
        <taxon>Neisseria</taxon>
    </lineage>
</organism>
<comment type="cofactor">
    <cofactor evidence="8">
        <name>[2Fe-2S] cluster</name>
        <dbReference type="ChEBI" id="CHEBI:190135"/>
    </cofactor>
</comment>
<dbReference type="RefSeq" id="WP_089037152.1">
    <property type="nucleotide sequence ID" value="NZ_RKIL01000018.1"/>
</dbReference>
<keyword evidence="2" id="KW-0813">Transport</keyword>
<dbReference type="Proteomes" id="UP000198238">
    <property type="component" value="Chromosome"/>
</dbReference>
<keyword evidence="3" id="KW-0001">2Fe-2S</keyword>
<accession>A0A220S4W1</accession>
<dbReference type="InterPro" id="IPR012675">
    <property type="entry name" value="Beta-grasp_dom_sf"/>
</dbReference>
<keyword evidence="5" id="KW-0249">Electron transport</keyword>
<protein>
    <submittedName>
        <fullName evidence="9">Ferredoxin</fullName>
    </submittedName>
</protein>
<name>A0A220S4W1_9NEIS</name>
<dbReference type="Pfam" id="PF00111">
    <property type="entry name" value="Fer2"/>
    <property type="match status" value="1"/>
</dbReference>
<evidence type="ECO:0000256" key="8">
    <source>
        <dbReference type="ARBA" id="ARBA00034078"/>
    </source>
</evidence>
<evidence type="ECO:0000256" key="1">
    <source>
        <dbReference type="ARBA" id="ARBA00007874"/>
    </source>
</evidence>
<evidence type="ECO:0000256" key="5">
    <source>
        <dbReference type="ARBA" id="ARBA00022982"/>
    </source>
</evidence>
<dbReference type="GO" id="GO:0046872">
    <property type="term" value="F:metal ion binding"/>
    <property type="evidence" value="ECO:0007669"/>
    <property type="project" value="UniProtKB-KW"/>
</dbReference>
<evidence type="ECO:0000256" key="4">
    <source>
        <dbReference type="ARBA" id="ARBA00022723"/>
    </source>
</evidence>
<gene>
    <name evidence="9" type="ORF">BG910_05390</name>
</gene>
<keyword evidence="7" id="KW-0411">Iron-sulfur</keyword>
<dbReference type="AlphaFoldDB" id="A0A220S4W1"/>
<dbReference type="KEGG" id="nei:BG910_05390"/>
<sequence>MNANSGKEEFECAEDQYILDAAEENGIELPYSCRAGACSSCVAEIISYEYFDGFEDPYDTFDLVPGSWGLNGIPYDITEKWTVNVNGLYRE</sequence>
<dbReference type="Gene3D" id="3.10.20.30">
    <property type="match status" value="1"/>
</dbReference>
<keyword evidence="6" id="KW-0408">Iron</keyword>
<evidence type="ECO:0000256" key="7">
    <source>
        <dbReference type="ARBA" id="ARBA00023014"/>
    </source>
</evidence>
<evidence type="ECO:0000256" key="6">
    <source>
        <dbReference type="ARBA" id="ARBA00023004"/>
    </source>
</evidence>
<dbReference type="GO" id="GO:0051537">
    <property type="term" value="F:2 iron, 2 sulfur cluster binding"/>
    <property type="evidence" value="ECO:0007669"/>
    <property type="project" value="UniProtKB-KW"/>
</dbReference>
<evidence type="ECO:0000313" key="10">
    <source>
        <dbReference type="Proteomes" id="UP000198238"/>
    </source>
</evidence>
<dbReference type="CDD" id="cd00207">
    <property type="entry name" value="fer2"/>
    <property type="match status" value="1"/>
</dbReference>
<comment type="similarity">
    <text evidence="1">Belongs to the 2Fe2S plant-type ferredoxin family.</text>
</comment>
<dbReference type="PANTHER" id="PTHR43112">
    <property type="entry name" value="FERREDOXIN"/>
    <property type="match status" value="1"/>
</dbReference>
<dbReference type="PROSITE" id="PS51085">
    <property type="entry name" value="2FE2S_FER_2"/>
    <property type="match status" value="1"/>
</dbReference>
<dbReference type="InterPro" id="IPR036010">
    <property type="entry name" value="2Fe-2S_ferredoxin-like_sf"/>
</dbReference>
<dbReference type="OrthoDB" id="9806195at2"/>
<evidence type="ECO:0000256" key="2">
    <source>
        <dbReference type="ARBA" id="ARBA00022448"/>
    </source>
</evidence>
<dbReference type="SUPFAM" id="SSF54292">
    <property type="entry name" value="2Fe-2S ferredoxin-like"/>
    <property type="match status" value="1"/>
</dbReference>
<dbReference type="InterPro" id="IPR006058">
    <property type="entry name" value="2Fe2S_fd_BS"/>
</dbReference>
<dbReference type="InterPro" id="IPR001041">
    <property type="entry name" value="2Fe-2S_ferredoxin-type"/>
</dbReference>
<dbReference type="EMBL" id="CP022278">
    <property type="protein sequence ID" value="ASK28466.1"/>
    <property type="molecule type" value="Genomic_DNA"/>
</dbReference>